<comment type="caution">
    <text evidence="2">The sequence shown here is derived from an EMBL/GenBank/DDBJ whole genome shotgun (WGS) entry which is preliminary data.</text>
</comment>
<dbReference type="OrthoDB" id="5596743at2759"/>
<dbReference type="Pfam" id="PF26534">
    <property type="entry name" value="NTF2_7"/>
    <property type="match status" value="1"/>
</dbReference>
<dbReference type="InterPro" id="IPR058645">
    <property type="entry name" value="NTF2-like_dom_7"/>
</dbReference>
<sequence length="180" mass="19769">MHFSSLITVLALALPTWAAQKAPCLTDAEAQQLTDNFAWMIASWKLNITKSEELLQQSVSPTVHDYSASVVNLESAGCRSGPQPLDSTRDEFAADQLNVPPFELNVQQVWHSCDTISFRWNAPQRVRDVTGLVVLETVPAPPGRPLRHVIQTIYSEFDTAAFLVNTGAFRPANCTGPYGA</sequence>
<evidence type="ECO:0000259" key="1">
    <source>
        <dbReference type="Pfam" id="PF26534"/>
    </source>
</evidence>
<name>A0A5M3YZW6_ASPTE</name>
<keyword evidence="3" id="KW-1185">Reference proteome</keyword>
<evidence type="ECO:0000313" key="3">
    <source>
        <dbReference type="Proteomes" id="UP000452235"/>
    </source>
</evidence>
<dbReference type="EMBL" id="BLJY01000011">
    <property type="protein sequence ID" value="GFF19977.1"/>
    <property type="molecule type" value="Genomic_DNA"/>
</dbReference>
<protein>
    <submittedName>
        <fullName evidence="2">Extracellular protein 58-1</fullName>
    </submittedName>
</protein>
<evidence type="ECO:0000313" key="2">
    <source>
        <dbReference type="EMBL" id="GFF19977.1"/>
    </source>
</evidence>
<feature type="domain" description="NTF2-like" evidence="1">
    <location>
        <begin position="24"/>
        <end position="168"/>
    </location>
</feature>
<accession>A0A5M3YZW6</accession>
<reference evidence="2 3" key="1">
    <citation type="submission" date="2020-01" db="EMBL/GenBank/DDBJ databases">
        <title>Aspergillus terreus IFO 6365 whole genome shotgun sequence.</title>
        <authorList>
            <person name="Kanamasa S."/>
            <person name="Takahashi H."/>
        </authorList>
    </citation>
    <scope>NUCLEOTIDE SEQUENCE [LARGE SCALE GENOMIC DNA]</scope>
    <source>
        <strain evidence="2 3">IFO 6365</strain>
    </source>
</reference>
<organism evidence="2 3">
    <name type="scientific">Aspergillus terreus</name>
    <dbReference type="NCBI Taxonomy" id="33178"/>
    <lineage>
        <taxon>Eukaryota</taxon>
        <taxon>Fungi</taxon>
        <taxon>Dikarya</taxon>
        <taxon>Ascomycota</taxon>
        <taxon>Pezizomycotina</taxon>
        <taxon>Eurotiomycetes</taxon>
        <taxon>Eurotiomycetidae</taxon>
        <taxon>Eurotiales</taxon>
        <taxon>Aspergillaceae</taxon>
        <taxon>Aspergillus</taxon>
        <taxon>Aspergillus subgen. Circumdati</taxon>
    </lineage>
</organism>
<proteinExistence type="predicted"/>
<gene>
    <name evidence="2" type="ORF">ATEIFO6365_0011023700</name>
</gene>
<dbReference type="Proteomes" id="UP000452235">
    <property type="component" value="Unassembled WGS sequence"/>
</dbReference>
<dbReference type="AlphaFoldDB" id="A0A5M3YZW6"/>